<keyword evidence="3" id="KW-1185">Reference proteome</keyword>
<evidence type="ECO:0000256" key="1">
    <source>
        <dbReference type="SAM" id="Phobius"/>
    </source>
</evidence>
<evidence type="ECO:0000313" key="2">
    <source>
        <dbReference type="EMBL" id="EFO96863.1"/>
    </source>
</evidence>
<dbReference type="eggNOG" id="ENOG502RAEA">
    <property type="taxonomic scope" value="Eukaryota"/>
</dbReference>
<accession>E3MA80</accession>
<dbReference type="OMA" id="TELNYHA"/>
<feature type="transmembrane region" description="Helical" evidence="1">
    <location>
        <begin position="127"/>
        <end position="149"/>
    </location>
</feature>
<evidence type="ECO:0000313" key="3">
    <source>
        <dbReference type="Proteomes" id="UP000008281"/>
    </source>
</evidence>
<protein>
    <submittedName>
        <fullName evidence="2">Uncharacterized protein</fullName>
    </submittedName>
</protein>
<reference evidence="2" key="1">
    <citation type="submission" date="2007-07" db="EMBL/GenBank/DDBJ databases">
        <title>PCAP assembly of the Caenorhabditis remanei genome.</title>
        <authorList>
            <consortium name="The Caenorhabditis remanei Sequencing Consortium"/>
            <person name="Wilson R.K."/>
        </authorList>
    </citation>
    <scope>NUCLEOTIDE SEQUENCE [LARGE SCALE GENOMIC DNA]</scope>
    <source>
        <strain evidence="2">PB4641</strain>
    </source>
</reference>
<sequence length="156" mass="17908">MDPQNMSPSRIAQLSPLTLDSLPVHKLSFSTQSSSTNVHSETELVKSPMDSNENVALEIVSVALEIITVAIFDFRKKRTVTFGEIDITELNYHATKTPPEEKKRWKRQAIRRKIEAKEYRRRLQMGILKGCIIFLFFMLCSIIVLFATAQRTHTKI</sequence>
<organism evidence="3">
    <name type="scientific">Caenorhabditis remanei</name>
    <name type="common">Caenorhabditis vulgaris</name>
    <dbReference type="NCBI Taxonomy" id="31234"/>
    <lineage>
        <taxon>Eukaryota</taxon>
        <taxon>Metazoa</taxon>
        <taxon>Ecdysozoa</taxon>
        <taxon>Nematoda</taxon>
        <taxon>Chromadorea</taxon>
        <taxon>Rhabditida</taxon>
        <taxon>Rhabditina</taxon>
        <taxon>Rhabditomorpha</taxon>
        <taxon>Rhabditoidea</taxon>
        <taxon>Rhabditidae</taxon>
        <taxon>Peloderinae</taxon>
        <taxon>Caenorhabditis</taxon>
    </lineage>
</organism>
<proteinExistence type="predicted"/>
<keyword evidence="1" id="KW-1133">Transmembrane helix</keyword>
<name>E3MA80_CAERE</name>
<dbReference type="OrthoDB" id="10518720at2759"/>
<dbReference type="FunCoup" id="E3MA80">
    <property type="interactions" value="572"/>
</dbReference>
<keyword evidence="1" id="KW-0812">Transmembrane</keyword>
<keyword evidence="1" id="KW-0472">Membrane</keyword>
<feature type="transmembrane region" description="Helical" evidence="1">
    <location>
        <begin position="55"/>
        <end position="74"/>
    </location>
</feature>
<gene>
    <name evidence="2" type="ORF">CRE_17231</name>
</gene>
<dbReference type="STRING" id="31234.E3MA80"/>
<dbReference type="Proteomes" id="UP000008281">
    <property type="component" value="Unassembled WGS sequence"/>
</dbReference>
<dbReference type="InParanoid" id="E3MA80"/>
<dbReference type="AlphaFoldDB" id="E3MA80"/>
<dbReference type="HOGENOM" id="CLU_1908527_0_0_1"/>
<dbReference type="EMBL" id="DS268431">
    <property type="protein sequence ID" value="EFO96863.1"/>
    <property type="molecule type" value="Genomic_DNA"/>
</dbReference>